<gene>
    <name evidence="3" type="ORF">OKJ99_36505</name>
</gene>
<reference evidence="3 4" key="1">
    <citation type="submission" date="2022-10" db="EMBL/GenBank/DDBJ databases">
        <authorList>
            <person name="Xie J."/>
            <person name="Shen N."/>
        </authorList>
    </citation>
    <scope>NUCLEOTIDE SEQUENCE [LARGE SCALE GENOMIC DNA]</scope>
    <source>
        <strain evidence="3 4">YIM65594</strain>
    </source>
</reference>
<protein>
    <recommendedName>
        <fullName evidence="2">FtsH ternary system domain-containing protein</fullName>
    </recommendedName>
</protein>
<comment type="caution">
    <text evidence="3">The sequence shown here is derived from an EMBL/GenBank/DDBJ whole genome shotgun (WGS) entry which is preliminary data.</text>
</comment>
<feature type="domain" description="FtsH ternary system" evidence="2">
    <location>
        <begin position="24"/>
        <end position="283"/>
    </location>
</feature>
<dbReference type="Pfam" id="PF19998">
    <property type="entry name" value="fvmX1"/>
    <property type="match status" value="1"/>
</dbReference>
<sequence length="285" mass="30794">MNAADTALSVLQWSRNCDGTRSTPPEGGLSDLQDLAAPPPDVTDEVIRVAVYSAARLRLDRLAERERRPVGAGALLLAAIIGARSQAELAAEAVRAVPPARSLWDVLAHHAVVAPALPHCAGSPLLAERLLDASPLTAALDRPNPTGESAVEILVEDVLLTHPQGRRLFTNVYCAAPDSPAQALWRGGVLNQLRMDERELVLDVYEAGLLRHRAEHLGLIQQARLCLTAPPDLPAARPVAQWWAALARLERSHPQLLKARTGITRQYLAGVGLYRQVERLEATTA</sequence>
<evidence type="ECO:0000313" key="4">
    <source>
        <dbReference type="Proteomes" id="UP001354931"/>
    </source>
</evidence>
<accession>A0ABU6FJH1</accession>
<proteinExistence type="predicted"/>
<evidence type="ECO:0000259" key="2">
    <source>
        <dbReference type="Pfam" id="PF19998"/>
    </source>
</evidence>
<name>A0ABU6FJH1_9ACTN</name>
<feature type="region of interest" description="Disordered" evidence="1">
    <location>
        <begin position="15"/>
        <end position="34"/>
    </location>
</feature>
<evidence type="ECO:0000256" key="1">
    <source>
        <dbReference type="SAM" id="MobiDB-lite"/>
    </source>
</evidence>
<evidence type="ECO:0000313" key="3">
    <source>
        <dbReference type="EMBL" id="MEB8343006.1"/>
    </source>
</evidence>
<keyword evidence="4" id="KW-1185">Reference proteome</keyword>
<dbReference type="EMBL" id="JAOZYC010000184">
    <property type="protein sequence ID" value="MEB8343006.1"/>
    <property type="molecule type" value="Genomic_DNA"/>
</dbReference>
<dbReference type="InterPro" id="IPR045480">
    <property type="entry name" value="fvmX1"/>
</dbReference>
<dbReference type="Proteomes" id="UP001354931">
    <property type="component" value="Unassembled WGS sequence"/>
</dbReference>
<dbReference type="RefSeq" id="WP_326022619.1">
    <property type="nucleotide sequence ID" value="NZ_JAOZYC010000184.1"/>
</dbReference>
<organism evidence="3 4">
    <name type="scientific">Streptomyces endophyticus</name>
    <dbReference type="NCBI Taxonomy" id="714166"/>
    <lineage>
        <taxon>Bacteria</taxon>
        <taxon>Bacillati</taxon>
        <taxon>Actinomycetota</taxon>
        <taxon>Actinomycetes</taxon>
        <taxon>Kitasatosporales</taxon>
        <taxon>Streptomycetaceae</taxon>
        <taxon>Streptomyces</taxon>
    </lineage>
</organism>